<accession>A0A6C2UIZ1</accession>
<organism evidence="2 3">
    <name type="scientific">Pontiella sulfatireligans</name>
    <dbReference type="NCBI Taxonomy" id="2750658"/>
    <lineage>
        <taxon>Bacteria</taxon>
        <taxon>Pseudomonadati</taxon>
        <taxon>Kiritimatiellota</taxon>
        <taxon>Kiritimatiellia</taxon>
        <taxon>Kiritimatiellales</taxon>
        <taxon>Pontiellaceae</taxon>
        <taxon>Pontiella</taxon>
    </lineage>
</organism>
<name>A0A6C2UIZ1_9BACT</name>
<dbReference type="Gene3D" id="3.30.300.160">
    <property type="entry name" value="Type II secretion system, protein E, N-terminal domain"/>
    <property type="match status" value="1"/>
</dbReference>
<dbReference type="AlphaFoldDB" id="A0A6C2UIZ1"/>
<keyword evidence="3" id="KW-1185">Reference proteome</keyword>
<dbReference type="InterPro" id="IPR037257">
    <property type="entry name" value="T2SS_E_N_sf"/>
</dbReference>
<sequence length="278" mass="30633">MAEPNQQNEGALADSVAMLEQILEVMPQDMSSLRALYGAYQQSGQTGKAFDFINRMVDVAMMEEDADGIAFVMAELTRFEESHPSEAAAQQARLRVLSATNESTASLAHASSGDVAEPPSREAEVDISEELALAWRLYEENQLSQEEYSSVLHDLTEISSKEVDVPVSVLHVLNDRGFTQMNRIMNYMSNRSGAPYLSLASFELTDQIVGVLPLEVAVHDGALPFAFFGNDLLVAVLNPFNNMLVDQVERLGGHRCHTYLVSPEDYDLALNKLRSMAA</sequence>
<dbReference type="RefSeq" id="WP_168433223.1">
    <property type="nucleotide sequence ID" value="NZ_CAAHFH010000001.1"/>
</dbReference>
<dbReference type="Pfam" id="PF05157">
    <property type="entry name" value="MshEN"/>
    <property type="match status" value="1"/>
</dbReference>
<gene>
    <name evidence="2" type="ORF">SCARR_02138</name>
</gene>
<proteinExistence type="predicted"/>
<dbReference type="InterPro" id="IPR007831">
    <property type="entry name" value="T2SS_GspE_N"/>
</dbReference>
<dbReference type="EMBL" id="CAAHFH010000001">
    <property type="protein sequence ID" value="VGO20078.1"/>
    <property type="molecule type" value="Genomic_DNA"/>
</dbReference>
<feature type="domain" description="Type II secretion system protein GspE N-terminal" evidence="1">
    <location>
        <begin position="193"/>
        <end position="276"/>
    </location>
</feature>
<reference evidence="2 3" key="1">
    <citation type="submission" date="2019-04" db="EMBL/GenBank/DDBJ databases">
        <authorList>
            <person name="Van Vliet M D."/>
        </authorList>
    </citation>
    <scope>NUCLEOTIDE SEQUENCE [LARGE SCALE GENOMIC DNA]</scope>
    <source>
        <strain evidence="2 3">F21</strain>
    </source>
</reference>
<protein>
    <recommendedName>
        <fullName evidence="1">Type II secretion system protein GspE N-terminal domain-containing protein</fullName>
    </recommendedName>
</protein>
<dbReference type="Proteomes" id="UP000346198">
    <property type="component" value="Unassembled WGS sequence"/>
</dbReference>
<dbReference type="SUPFAM" id="SSF160246">
    <property type="entry name" value="EspE N-terminal domain-like"/>
    <property type="match status" value="1"/>
</dbReference>
<evidence type="ECO:0000313" key="3">
    <source>
        <dbReference type="Proteomes" id="UP000346198"/>
    </source>
</evidence>
<evidence type="ECO:0000313" key="2">
    <source>
        <dbReference type="EMBL" id="VGO20078.1"/>
    </source>
</evidence>
<evidence type="ECO:0000259" key="1">
    <source>
        <dbReference type="Pfam" id="PF05157"/>
    </source>
</evidence>